<sequence>MQAVLNDVRTVKTTDNEAKLDTLLKMLIDADQKTKSEIENRIVNMGEGIANLLVDRLQKVKGTQRGVIAMSLIRLGECSIAPLKRLALQSSEFKWIANYLISEI</sequence>
<evidence type="ECO:0000313" key="2">
    <source>
        <dbReference type="Proteomes" id="UP000886865"/>
    </source>
</evidence>
<protein>
    <submittedName>
        <fullName evidence="1">Uncharacterized protein</fullName>
    </submittedName>
</protein>
<dbReference type="Proteomes" id="UP000886865">
    <property type="component" value="Unassembled WGS sequence"/>
</dbReference>
<comment type="caution">
    <text evidence="1">The sequence shown here is derived from an EMBL/GenBank/DDBJ whole genome shotgun (WGS) entry which is preliminary data.</text>
</comment>
<reference evidence="1" key="1">
    <citation type="submission" date="2020-10" db="EMBL/GenBank/DDBJ databases">
        <authorList>
            <person name="Gilroy R."/>
        </authorList>
    </citation>
    <scope>NUCLEOTIDE SEQUENCE</scope>
    <source>
        <strain evidence="1">CHK152-2871</strain>
    </source>
</reference>
<dbReference type="AlphaFoldDB" id="A0A9D1FI64"/>
<dbReference type="EMBL" id="DVJQ01000034">
    <property type="protein sequence ID" value="HIS74147.1"/>
    <property type="molecule type" value="Genomic_DNA"/>
</dbReference>
<reference evidence="1" key="2">
    <citation type="journal article" date="2021" name="PeerJ">
        <title>Extensive microbial diversity within the chicken gut microbiome revealed by metagenomics and culture.</title>
        <authorList>
            <person name="Gilroy R."/>
            <person name="Ravi A."/>
            <person name="Getino M."/>
            <person name="Pursley I."/>
            <person name="Horton D.L."/>
            <person name="Alikhan N.F."/>
            <person name="Baker D."/>
            <person name="Gharbi K."/>
            <person name="Hall N."/>
            <person name="Watson M."/>
            <person name="Adriaenssens E.M."/>
            <person name="Foster-Nyarko E."/>
            <person name="Jarju S."/>
            <person name="Secka A."/>
            <person name="Antonio M."/>
            <person name="Oren A."/>
            <person name="Chaudhuri R.R."/>
            <person name="La Ragione R."/>
            <person name="Hildebrand F."/>
            <person name="Pallen M.J."/>
        </authorList>
    </citation>
    <scope>NUCLEOTIDE SEQUENCE</scope>
    <source>
        <strain evidence="1">CHK152-2871</strain>
    </source>
</reference>
<name>A0A9D1FI64_9BACT</name>
<gene>
    <name evidence="1" type="ORF">IAA86_03895</name>
</gene>
<accession>A0A9D1FI64</accession>
<organism evidence="1 2">
    <name type="scientific">Candidatus Galligastranaerophilus intestinavium</name>
    <dbReference type="NCBI Taxonomy" id="2840836"/>
    <lineage>
        <taxon>Bacteria</taxon>
        <taxon>Candidatus Galligastranaerophilus</taxon>
    </lineage>
</organism>
<evidence type="ECO:0000313" key="1">
    <source>
        <dbReference type="EMBL" id="HIS74147.1"/>
    </source>
</evidence>
<proteinExistence type="predicted"/>